<feature type="compositionally biased region" description="Basic and acidic residues" evidence="1">
    <location>
        <begin position="258"/>
        <end position="275"/>
    </location>
</feature>
<feature type="compositionally biased region" description="Basic and acidic residues" evidence="1">
    <location>
        <begin position="238"/>
        <end position="251"/>
    </location>
</feature>
<dbReference type="KEGG" id="nall:PP769_18360"/>
<evidence type="ECO:0000313" key="3">
    <source>
        <dbReference type="Proteomes" id="UP001302719"/>
    </source>
</evidence>
<gene>
    <name evidence="2" type="ORF">PP769_18360</name>
</gene>
<proteinExistence type="predicted"/>
<organism evidence="2 3">
    <name type="scientific">Candidatus Nitrospira allomarina</name>
    <dbReference type="NCBI Taxonomy" id="3020900"/>
    <lineage>
        <taxon>Bacteria</taxon>
        <taxon>Pseudomonadati</taxon>
        <taxon>Nitrospirota</taxon>
        <taxon>Nitrospiria</taxon>
        <taxon>Nitrospirales</taxon>
        <taxon>Nitrospiraceae</taxon>
        <taxon>Nitrospira</taxon>
    </lineage>
</organism>
<protein>
    <submittedName>
        <fullName evidence="2">Uncharacterized protein</fullName>
    </submittedName>
</protein>
<feature type="region of interest" description="Disordered" evidence="1">
    <location>
        <begin position="238"/>
        <end position="275"/>
    </location>
</feature>
<dbReference type="EMBL" id="CP116967">
    <property type="protein sequence ID" value="WNM57912.1"/>
    <property type="molecule type" value="Genomic_DNA"/>
</dbReference>
<evidence type="ECO:0000313" key="2">
    <source>
        <dbReference type="EMBL" id="WNM57912.1"/>
    </source>
</evidence>
<keyword evidence="3" id="KW-1185">Reference proteome</keyword>
<dbReference type="AlphaFoldDB" id="A0AA96JRU9"/>
<accession>A0AA96JRU9</accession>
<reference evidence="2 3" key="1">
    <citation type="submission" date="2023-01" db="EMBL/GenBank/DDBJ databases">
        <title>Cultivation and genomic characterization of new, ubiquitous marine nitrite-oxidizing bacteria from the Nitrospirales.</title>
        <authorList>
            <person name="Mueller A.J."/>
            <person name="Daebeler A."/>
            <person name="Herbold C.W."/>
            <person name="Kirkegaard R.H."/>
            <person name="Daims H."/>
        </authorList>
    </citation>
    <scope>NUCLEOTIDE SEQUENCE [LARGE SCALE GENOMIC DNA]</scope>
    <source>
        <strain evidence="2 3">VA</strain>
    </source>
</reference>
<dbReference type="Proteomes" id="UP001302719">
    <property type="component" value="Chromosome"/>
</dbReference>
<evidence type="ECO:0000256" key="1">
    <source>
        <dbReference type="SAM" id="MobiDB-lite"/>
    </source>
</evidence>
<name>A0AA96JRU9_9BACT</name>
<dbReference type="RefSeq" id="WP_312642989.1">
    <property type="nucleotide sequence ID" value="NZ_CP116967.1"/>
</dbReference>
<sequence length="275" mass="30794">MTRQKFESLILVFFLSVLVLSLLGWGGSTLTDGNRSAMAQSVPSGSSAVSSVLTPDPEDVPFFRAIADDQEKKLSTCKSEDECRAVHFLRGVVALYENRELAALHFRKVVASNPNSALAGESRFWLWLLDVLNAPGGGIASEGLTKRLVREIVNKELLVHELSRQLETDSVDALKQELTNREKAVDELNQALSNLSKQTEQLKKEQALRQDVQQELKSSERKVQELTNQLEALRRIDQEIREKAPPTRPSEKMAPTPKLERAEEKEFTNEGEGKK</sequence>